<comment type="caution">
    <text evidence="2">The sequence shown here is derived from an EMBL/GenBank/DDBJ whole genome shotgun (WGS) entry which is preliminary data.</text>
</comment>
<feature type="transmembrane region" description="Helical" evidence="1">
    <location>
        <begin position="6"/>
        <end position="27"/>
    </location>
</feature>
<sequence>MIAATIASFVFLALGLVAFAIEVWGLVDAARRPGQAYVDAEKRTKPFWVGLTAAGALFGYLSIPVIALGPVRIGGGLPLLFLLVSVLPAAIYLADVKPEVIRFTRRSRRDY</sequence>
<dbReference type="InterPro" id="IPR019662">
    <property type="entry name" value="DUF2516"/>
</dbReference>
<evidence type="ECO:0000256" key="1">
    <source>
        <dbReference type="SAM" id="Phobius"/>
    </source>
</evidence>
<accession>A0A3N2DC35</accession>
<dbReference type="EMBL" id="RKHQ01000001">
    <property type="protein sequence ID" value="ROR97272.1"/>
    <property type="molecule type" value="Genomic_DNA"/>
</dbReference>
<dbReference type="RefSeq" id="WP_123739344.1">
    <property type="nucleotide sequence ID" value="NZ_CALFQU010000044.1"/>
</dbReference>
<keyword evidence="1" id="KW-1133">Transmembrane helix</keyword>
<keyword evidence="1" id="KW-0812">Transmembrane</keyword>
<dbReference type="AlphaFoldDB" id="A0A3N2DC35"/>
<evidence type="ECO:0000313" key="3">
    <source>
        <dbReference type="Proteomes" id="UP000275356"/>
    </source>
</evidence>
<dbReference type="Proteomes" id="UP000275356">
    <property type="component" value="Unassembled WGS sequence"/>
</dbReference>
<proteinExistence type="predicted"/>
<reference evidence="2 3" key="1">
    <citation type="submission" date="2018-11" db="EMBL/GenBank/DDBJ databases">
        <title>Sequencing the genomes of 1000 actinobacteria strains.</title>
        <authorList>
            <person name="Klenk H.-P."/>
        </authorList>
    </citation>
    <scope>NUCLEOTIDE SEQUENCE [LARGE SCALE GENOMIC DNA]</scope>
    <source>
        <strain evidence="2 3">DSM 13521</strain>
    </source>
</reference>
<keyword evidence="1" id="KW-0472">Membrane</keyword>
<evidence type="ECO:0000313" key="2">
    <source>
        <dbReference type="EMBL" id="ROR97272.1"/>
    </source>
</evidence>
<organism evidence="2 3">
    <name type="scientific">Salana multivorans</name>
    <dbReference type="NCBI Taxonomy" id="120377"/>
    <lineage>
        <taxon>Bacteria</taxon>
        <taxon>Bacillati</taxon>
        <taxon>Actinomycetota</taxon>
        <taxon>Actinomycetes</taxon>
        <taxon>Micrococcales</taxon>
        <taxon>Beutenbergiaceae</taxon>
        <taxon>Salana</taxon>
    </lineage>
</organism>
<dbReference type="Pfam" id="PF10724">
    <property type="entry name" value="DUF2516"/>
    <property type="match status" value="1"/>
</dbReference>
<protein>
    <submittedName>
        <fullName evidence="2">Uncharacterized protein DUF2516</fullName>
    </submittedName>
</protein>
<feature type="transmembrane region" description="Helical" evidence="1">
    <location>
        <begin position="47"/>
        <end position="67"/>
    </location>
</feature>
<keyword evidence="3" id="KW-1185">Reference proteome</keyword>
<feature type="transmembrane region" description="Helical" evidence="1">
    <location>
        <begin position="73"/>
        <end position="94"/>
    </location>
</feature>
<name>A0A3N2DC35_9MICO</name>
<gene>
    <name evidence="2" type="ORF">EDD28_1869</name>
</gene>
<dbReference type="OrthoDB" id="4774469at2"/>